<dbReference type="InterPro" id="IPR036388">
    <property type="entry name" value="WH-like_DNA-bd_sf"/>
</dbReference>
<dbReference type="Pfam" id="PF08281">
    <property type="entry name" value="Sigma70_r4_2"/>
    <property type="match status" value="1"/>
</dbReference>
<dbReference type="InterPro" id="IPR007627">
    <property type="entry name" value="RNA_pol_sigma70_r2"/>
</dbReference>
<proteinExistence type="inferred from homology"/>
<reference evidence="7 8" key="1">
    <citation type="submission" date="2018-08" db="EMBL/GenBank/DDBJ databases">
        <title>A genome reference for cultivated species of the human gut microbiota.</title>
        <authorList>
            <person name="Zou Y."/>
            <person name="Xue W."/>
            <person name="Luo G."/>
        </authorList>
    </citation>
    <scope>NUCLEOTIDE SEQUENCE [LARGE SCALE GENOMIC DNA]</scope>
    <source>
        <strain evidence="7 8">AF14-6AC</strain>
    </source>
</reference>
<dbReference type="InterPro" id="IPR013325">
    <property type="entry name" value="RNA_pol_sigma_r2"/>
</dbReference>
<feature type="domain" description="RNA polymerase sigma factor 70 region 4 type 2" evidence="6">
    <location>
        <begin position="116"/>
        <end position="168"/>
    </location>
</feature>
<evidence type="ECO:0000313" key="7">
    <source>
        <dbReference type="EMBL" id="RGV28144.1"/>
    </source>
</evidence>
<comment type="similarity">
    <text evidence="1">Belongs to the sigma-70 factor family. ECF subfamily.</text>
</comment>
<dbReference type="Gene3D" id="1.10.1740.10">
    <property type="match status" value="1"/>
</dbReference>
<evidence type="ECO:0000259" key="5">
    <source>
        <dbReference type="Pfam" id="PF04542"/>
    </source>
</evidence>
<dbReference type="PANTHER" id="PTHR43133">
    <property type="entry name" value="RNA POLYMERASE ECF-TYPE SIGMA FACTO"/>
    <property type="match status" value="1"/>
</dbReference>
<sequence length="200" mass="24246">MWRSKMEKTKNRAGKKERFEHIYKEYSKPMYLYALSFLVSEEEAEDAIQEVFINFWKDDTYQKIQNEVTKTYLFRSVKNNCLNRLKKKDVLRDRLDLFREDVAEEEMMMWNDELIQEVGTAIEEMPEQTREIIQSVFFREMKYQEVADYLGISINTVKTLLKNGMRHLRERFAERVDLFLIIVLIKKVGIQRKEKESFIE</sequence>
<dbReference type="SUPFAM" id="SSF88659">
    <property type="entry name" value="Sigma3 and sigma4 domains of RNA polymerase sigma factors"/>
    <property type="match status" value="1"/>
</dbReference>
<evidence type="ECO:0000256" key="3">
    <source>
        <dbReference type="ARBA" id="ARBA00023082"/>
    </source>
</evidence>
<dbReference type="PANTHER" id="PTHR43133:SF46">
    <property type="entry name" value="RNA POLYMERASE SIGMA-70 FACTOR ECF SUBFAMILY"/>
    <property type="match status" value="1"/>
</dbReference>
<dbReference type="InterPro" id="IPR014284">
    <property type="entry name" value="RNA_pol_sigma-70_dom"/>
</dbReference>
<evidence type="ECO:0000256" key="1">
    <source>
        <dbReference type="ARBA" id="ARBA00010641"/>
    </source>
</evidence>
<dbReference type="Gene3D" id="1.10.10.10">
    <property type="entry name" value="Winged helix-like DNA-binding domain superfamily/Winged helix DNA-binding domain"/>
    <property type="match status" value="1"/>
</dbReference>
<organism evidence="7 8">
    <name type="scientific">Odoribacter splanchnicus</name>
    <dbReference type="NCBI Taxonomy" id="28118"/>
    <lineage>
        <taxon>Bacteria</taxon>
        <taxon>Pseudomonadati</taxon>
        <taxon>Bacteroidota</taxon>
        <taxon>Bacteroidia</taxon>
        <taxon>Bacteroidales</taxon>
        <taxon>Odoribacteraceae</taxon>
        <taxon>Odoribacter</taxon>
    </lineage>
</organism>
<dbReference type="InterPro" id="IPR039425">
    <property type="entry name" value="RNA_pol_sigma-70-like"/>
</dbReference>
<dbReference type="GO" id="GO:0006352">
    <property type="term" value="P:DNA-templated transcription initiation"/>
    <property type="evidence" value="ECO:0007669"/>
    <property type="project" value="InterPro"/>
</dbReference>
<comment type="caution">
    <text evidence="7">The sequence shown here is derived from an EMBL/GenBank/DDBJ whole genome shotgun (WGS) entry which is preliminary data.</text>
</comment>
<dbReference type="Pfam" id="PF04542">
    <property type="entry name" value="Sigma70_r2"/>
    <property type="match status" value="1"/>
</dbReference>
<keyword evidence="2" id="KW-0805">Transcription regulation</keyword>
<dbReference type="EMBL" id="QRYW01000010">
    <property type="protein sequence ID" value="RGV28144.1"/>
    <property type="molecule type" value="Genomic_DNA"/>
</dbReference>
<evidence type="ECO:0000259" key="6">
    <source>
        <dbReference type="Pfam" id="PF08281"/>
    </source>
</evidence>
<dbReference type="NCBIfam" id="TIGR02937">
    <property type="entry name" value="sigma70-ECF"/>
    <property type="match status" value="1"/>
</dbReference>
<gene>
    <name evidence="7" type="ORF">DWW24_06350</name>
</gene>
<accession>A0A412WLV4</accession>
<evidence type="ECO:0000256" key="4">
    <source>
        <dbReference type="ARBA" id="ARBA00023163"/>
    </source>
</evidence>
<evidence type="ECO:0000256" key="2">
    <source>
        <dbReference type="ARBA" id="ARBA00023015"/>
    </source>
</evidence>
<name>A0A412WLV4_9BACT</name>
<protein>
    <submittedName>
        <fullName evidence="7">RNA polymerase sigma-70 factor</fullName>
    </submittedName>
</protein>
<dbReference type="InterPro" id="IPR013249">
    <property type="entry name" value="RNA_pol_sigma70_r4_t2"/>
</dbReference>
<dbReference type="CDD" id="cd06171">
    <property type="entry name" value="Sigma70_r4"/>
    <property type="match status" value="1"/>
</dbReference>
<keyword evidence="3" id="KW-0731">Sigma factor</keyword>
<feature type="domain" description="RNA polymerase sigma-70 region 2" evidence="5">
    <location>
        <begin position="22"/>
        <end position="89"/>
    </location>
</feature>
<evidence type="ECO:0000313" key="8">
    <source>
        <dbReference type="Proteomes" id="UP000283426"/>
    </source>
</evidence>
<keyword evidence="4" id="KW-0804">Transcription</keyword>
<dbReference type="Proteomes" id="UP000283426">
    <property type="component" value="Unassembled WGS sequence"/>
</dbReference>
<dbReference type="SUPFAM" id="SSF88946">
    <property type="entry name" value="Sigma2 domain of RNA polymerase sigma factors"/>
    <property type="match status" value="1"/>
</dbReference>
<dbReference type="GO" id="GO:0003677">
    <property type="term" value="F:DNA binding"/>
    <property type="evidence" value="ECO:0007669"/>
    <property type="project" value="InterPro"/>
</dbReference>
<dbReference type="InterPro" id="IPR013324">
    <property type="entry name" value="RNA_pol_sigma_r3/r4-like"/>
</dbReference>
<dbReference type="GO" id="GO:0016987">
    <property type="term" value="F:sigma factor activity"/>
    <property type="evidence" value="ECO:0007669"/>
    <property type="project" value="UniProtKB-KW"/>
</dbReference>
<dbReference type="AlphaFoldDB" id="A0A412WLV4"/>